<proteinExistence type="predicted"/>
<comment type="caution">
    <text evidence="2">The sequence shown here is derived from an EMBL/GenBank/DDBJ whole genome shotgun (WGS) entry which is preliminary data.</text>
</comment>
<evidence type="ECO:0000313" key="2">
    <source>
        <dbReference type="EMBL" id="KAI7809101.1"/>
    </source>
</evidence>
<dbReference type="Proteomes" id="UP001059041">
    <property type="component" value="Linkage Group LG6"/>
</dbReference>
<name>A0A9W7WVS3_TRIRA</name>
<evidence type="ECO:0000313" key="3">
    <source>
        <dbReference type="Proteomes" id="UP001059041"/>
    </source>
</evidence>
<keyword evidence="1" id="KW-0812">Transmembrane</keyword>
<organism evidence="2 3">
    <name type="scientific">Triplophysa rosa</name>
    <name type="common">Cave loach</name>
    <dbReference type="NCBI Taxonomy" id="992332"/>
    <lineage>
        <taxon>Eukaryota</taxon>
        <taxon>Metazoa</taxon>
        <taxon>Chordata</taxon>
        <taxon>Craniata</taxon>
        <taxon>Vertebrata</taxon>
        <taxon>Euteleostomi</taxon>
        <taxon>Actinopterygii</taxon>
        <taxon>Neopterygii</taxon>
        <taxon>Teleostei</taxon>
        <taxon>Ostariophysi</taxon>
        <taxon>Cypriniformes</taxon>
        <taxon>Nemacheilidae</taxon>
        <taxon>Triplophysa</taxon>
    </lineage>
</organism>
<keyword evidence="1" id="KW-1133">Transmembrane helix</keyword>
<reference evidence="2" key="1">
    <citation type="submission" date="2021-02" db="EMBL/GenBank/DDBJ databases">
        <title>Comparative genomics reveals that relaxation of natural selection precedes convergent phenotypic evolution of cavefish.</title>
        <authorList>
            <person name="Peng Z."/>
        </authorList>
    </citation>
    <scope>NUCLEOTIDE SEQUENCE</scope>
    <source>
        <tissue evidence="2">Muscle</tissue>
    </source>
</reference>
<gene>
    <name evidence="2" type="ORF">IRJ41_025843</name>
</gene>
<protein>
    <submittedName>
        <fullName evidence="2">Uncharacterized protein</fullName>
    </submittedName>
</protein>
<evidence type="ECO:0000256" key="1">
    <source>
        <dbReference type="SAM" id="Phobius"/>
    </source>
</evidence>
<keyword evidence="3" id="KW-1185">Reference proteome</keyword>
<keyword evidence="1" id="KW-0472">Membrane</keyword>
<accession>A0A9W7WVS3</accession>
<feature type="transmembrane region" description="Helical" evidence="1">
    <location>
        <begin position="12"/>
        <end position="30"/>
    </location>
</feature>
<dbReference type="EMBL" id="JAFHDT010000006">
    <property type="protein sequence ID" value="KAI7809101.1"/>
    <property type="molecule type" value="Genomic_DNA"/>
</dbReference>
<sequence length="123" mass="14354">MLRKYDSESRVIGLILILGLSFALMINSSLMTRWKPYYKSLFEVYLEQETSAILEDRLHEKAAERAKCITERSLRNIQNQHVNTTQSDGQHVHYQQLENTEEDIWHHISNPALHLIGSTSEFP</sequence>
<dbReference type="AlphaFoldDB" id="A0A9W7WVS3"/>